<keyword evidence="4 6" id="KW-0175">Coiled coil</keyword>
<name>A0A8B8PTE0_9MYRT</name>
<proteinExistence type="inferred from homology"/>
<protein>
    <submittedName>
        <fullName evidence="8">Protein FLX-like 1 isoform X1</fullName>
    </submittedName>
</protein>
<keyword evidence="5" id="KW-0287">Flowering</keyword>
<dbReference type="KEGG" id="rarg:115745988"/>
<evidence type="ECO:0000256" key="2">
    <source>
        <dbReference type="ARBA" id="ARBA00022473"/>
    </source>
</evidence>
<accession>A0A8B8PTE0</accession>
<keyword evidence="2" id="KW-0217">Developmental protein</keyword>
<organism evidence="7 8">
    <name type="scientific">Rhodamnia argentea</name>
    <dbReference type="NCBI Taxonomy" id="178133"/>
    <lineage>
        <taxon>Eukaryota</taxon>
        <taxon>Viridiplantae</taxon>
        <taxon>Streptophyta</taxon>
        <taxon>Embryophyta</taxon>
        <taxon>Tracheophyta</taxon>
        <taxon>Spermatophyta</taxon>
        <taxon>Magnoliopsida</taxon>
        <taxon>eudicotyledons</taxon>
        <taxon>Gunneridae</taxon>
        <taxon>Pentapetalae</taxon>
        <taxon>rosids</taxon>
        <taxon>malvids</taxon>
        <taxon>Myrtales</taxon>
        <taxon>Myrtaceae</taxon>
        <taxon>Myrtoideae</taxon>
        <taxon>Myrteae</taxon>
        <taxon>Australasian group</taxon>
        <taxon>Rhodamnia</taxon>
    </lineage>
</organism>
<feature type="coiled-coil region" evidence="6">
    <location>
        <begin position="48"/>
        <end position="96"/>
    </location>
</feature>
<sequence>MAGRNYPPPQNAVKLRHSLEDPRLLSRLSSHPQLAVLEDRVASQHCEIQSLLTENQRLLATHVALKQELSLSQQELRRLSSAAAEVKAERDAQVREVYERSLKKEAEVREINSMAAELAQVRSHVLKLGAERKELVVQLRCLQEDVLRAAADFKQVPLVKSEIEAVHEEIQRGRAALERERKTQVSNLEQAKVMEKNMFSLAREIEKLHAELANAERRSRVAAANLNPGYAQNYSSPEIGCGGSTYPNTYEMHQGHVSPGGGAQYGPGIMLQGGHSHR</sequence>
<dbReference type="AlphaFoldDB" id="A0A8B8PTE0"/>
<dbReference type="PANTHER" id="PTHR33405:SF17">
    <property type="entry name" value="PROTEIN FLC EXPRESSOR"/>
    <property type="match status" value="1"/>
</dbReference>
<evidence type="ECO:0000256" key="5">
    <source>
        <dbReference type="ARBA" id="ARBA00023089"/>
    </source>
</evidence>
<dbReference type="GO" id="GO:0009908">
    <property type="term" value="P:flower development"/>
    <property type="evidence" value="ECO:0007669"/>
    <property type="project" value="UniProtKB-KW"/>
</dbReference>
<dbReference type="GO" id="GO:0030154">
    <property type="term" value="P:cell differentiation"/>
    <property type="evidence" value="ECO:0007669"/>
    <property type="project" value="UniProtKB-KW"/>
</dbReference>
<evidence type="ECO:0000256" key="4">
    <source>
        <dbReference type="ARBA" id="ARBA00023054"/>
    </source>
</evidence>
<evidence type="ECO:0000256" key="6">
    <source>
        <dbReference type="SAM" id="Coils"/>
    </source>
</evidence>
<gene>
    <name evidence="8" type="primary">LOC115745988</name>
</gene>
<dbReference type="InterPro" id="IPR040353">
    <property type="entry name" value="FLX/FLX-like"/>
</dbReference>
<keyword evidence="3" id="KW-0221">Differentiation</keyword>
<evidence type="ECO:0000313" key="8">
    <source>
        <dbReference type="RefSeq" id="XP_030537518.1"/>
    </source>
</evidence>
<dbReference type="Proteomes" id="UP000827889">
    <property type="component" value="Chromosome 6"/>
</dbReference>
<reference evidence="8" key="1">
    <citation type="submission" date="2025-08" db="UniProtKB">
        <authorList>
            <consortium name="RefSeq"/>
        </authorList>
    </citation>
    <scope>IDENTIFICATION</scope>
    <source>
        <tissue evidence="8">Leaf</tissue>
    </source>
</reference>
<dbReference type="PANTHER" id="PTHR33405">
    <property type="entry name" value="PROTEIN FLX-LIKE 2"/>
    <property type="match status" value="1"/>
</dbReference>
<evidence type="ECO:0000256" key="1">
    <source>
        <dbReference type="ARBA" id="ARBA00005405"/>
    </source>
</evidence>
<evidence type="ECO:0000313" key="7">
    <source>
        <dbReference type="Proteomes" id="UP000827889"/>
    </source>
</evidence>
<dbReference type="OrthoDB" id="1928946at2759"/>
<keyword evidence="7" id="KW-1185">Reference proteome</keyword>
<dbReference type="GeneID" id="115745988"/>
<comment type="similarity">
    <text evidence="1">Belongs to the FLX family.</text>
</comment>
<dbReference type="RefSeq" id="XP_030537518.1">
    <property type="nucleotide sequence ID" value="XM_030681658.2"/>
</dbReference>
<evidence type="ECO:0000256" key="3">
    <source>
        <dbReference type="ARBA" id="ARBA00022782"/>
    </source>
</evidence>
<feature type="coiled-coil region" evidence="6">
    <location>
        <begin position="160"/>
        <end position="225"/>
    </location>
</feature>